<dbReference type="GO" id="GO:0015689">
    <property type="term" value="P:molybdate ion transport"/>
    <property type="evidence" value="ECO:0007669"/>
    <property type="project" value="InterPro"/>
</dbReference>
<comment type="similarity">
    <text evidence="1">Belongs to the bacterial solute-binding protein ModA family.</text>
</comment>
<comment type="caution">
    <text evidence="5">The sequence shown here is derived from an EMBL/GenBank/DDBJ whole genome shotgun (WGS) entry which is preliminary data.</text>
</comment>
<dbReference type="PANTHER" id="PTHR30632:SF14">
    <property type="entry name" value="TUNGSTATE_MOLYBDATE_CHROMATE-BINDING PROTEIN MODA"/>
    <property type="match status" value="1"/>
</dbReference>
<evidence type="ECO:0000256" key="4">
    <source>
        <dbReference type="SAM" id="SignalP"/>
    </source>
</evidence>
<protein>
    <submittedName>
        <fullName evidence="5">Molybdate transport system substrate-binding protein</fullName>
    </submittedName>
</protein>
<evidence type="ECO:0000313" key="6">
    <source>
        <dbReference type="Proteomes" id="UP000199581"/>
    </source>
</evidence>
<name>A0A8G2C2H3_DESNO</name>
<dbReference type="InterPro" id="IPR005950">
    <property type="entry name" value="ModA"/>
</dbReference>
<keyword evidence="6" id="KW-1185">Reference proteome</keyword>
<evidence type="ECO:0000256" key="1">
    <source>
        <dbReference type="ARBA" id="ARBA00009175"/>
    </source>
</evidence>
<proteinExistence type="inferred from homology"/>
<dbReference type="PANTHER" id="PTHR30632">
    <property type="entry name" value="MOLYBDATE-BINDING PERIPLASMIC PROTEIN"/>
    <property type="match status" value="1"/>
</dbReference>
<dbReference type="AlphaFoldDB" id="A0A8G2C2H3"/>
<feature type="chain" id="PRO_5034863548" evidence="4">
    <location>
        <begin position="20"/>
        <end position="237"/>
    </location>
</feature>
<accession>A0A8G2C2H3</accession>
<gene>
    <name evidence="5" type="ORF">SAMN05421830_104241</name>
</gene>
<dbReference type="RefSeq" id="WP_092191341.1">
    <property type="nucleotide sequence ID" value="NZ_FOTO01000004.1"/>
</dbReference>
<feature type="signal peptide" evidence="4">
    <location>
        <begin position="1"/>
        <end position="19"/>
    </location>
</feature>
<dbReference type="Proteomes" id="UP000199581">
    <property type="component" value="Unassembled WGS sequence"/>
</dbReference>
<keyword evidence="2" id="KW-0479">Metal-binding</keyword>
<dbReference type="OrthoDB" id="9785015at2"/>
<dbReference type="GO" id="GO:0030973">
    <property type="term" value="F:molybdate ion binding"/>
    <property type="evidence" value="ECO:0007669"/>
    <property type="project" value="TreeGrafter"/>
</dbReference>
<evidence type="ECO:0000256" key="2">
    <source>
        <dbReference type="ARBA" id="ARBA00022723"/>
    </source>
</evidence>
<dbReference type="InterPro" id="IPR050682">
    <property type="entry name" value="ModA/WtpA"/>
</dbReference>
<reference evidence="5 6" key="1">
    <citation type="submission" date="2016-10" db="EMBL/GenBank/DDBJ databases">
        <authorList>
            <person name="Varghese N."/>
            <person name="Submissions S."/>
        </authorList>
    </citation>
    <scope>NUCLEOTIDE SEQUENCE [LARGE SCALE GENOMIC DNA]</scope>
    <source>
        <strain evidence="5 6">DSM 1741</strain>
    </source>
</reference>
<dbReference type="Pfam" id="PF13531">
    <property type="entry name" value="SBP_bac_11"/>
    <property type="match status" value="1"/>
</dbReference>
<sequence length="237" mass="25205">MKKTLFTLLLVFLALPALAGNTLLIASGAGYKTVVEALSEAYARQSGTTVERIYGNMGQIIGQAQTSGKVDMLIGEEGFLRSSALPLAESAPLGTGRLVMAWPSGKEEPADLKSATVTRIAVPDPKRAIYGKAAREYLENSGQADALKDKLVVVGTVPQVFTYLTTNEVDAGFINLTQAVAVKDRIGGFREVDQSLYNPIAISCIRLETSPSPDVARDFAKFLETGTARSIIAAHGL</sequence>
<evidence type="ECO:0000313" key="5">
    <source>
        <dbReference type="EMBL" id="SFL65989.1"/>
    </source>
</evidence>
<dbReference type="GO" id="GO:0046872">
    <property type="term" value="F:metal ion binding"/>
    <property type="evidence" value="ECO:0007669"/>
    <property type="project" value="UniProtKB-KW"/>
</dbReference>
<organism evidence="5 6">
    <name type="scientific">Desulfomicrobium norvegicum (strain DSM 1741 / NCIMB 8310)</name>
    <name type="common">Desulfovibrio baculatus (strain Norway 4)</name>
    <name type="synonym">Desulfovibrio desulfuricans (strain Norway 4)</name>
    <dbReference type="NCBI Taxonomy" id="52561"/>
    <lineage>
        <taxon>Bacteria</taxon>
        <taxon>Pseudomonadati</taxon>
        <taxon>Thermodesulfobacteriota</taxon>
        <taxon>Desulfovibrionia</taxon>
        <taxon>Desulfovibrionales</taxon>
        <taxon>Desulfomicrobiaceae</taxon>
        <taxon>Desulfomicrobium</taxon>
    </lineage>
</organism>
<dbReference type="NCBIfam" id="TIGR01256">
    <property type="entry name" value="modA"/>
    <property type="match status" value="1"/>
</dbReference>
<dbReference type="Gene3D" id="3.40.190.10">
    <property type="entry name" value="Periplasmic binding protein-like II"/>
    <property type="match status" value="2"/>
</dbReference>
<dbReference type="EMBL" id="FOTO01000004">
    <property type="protein sequence ID" value="SFL65989.1"/>
    <property type="molecule type" value="Genomic_DNA"/>
</dbReference>
<evidence type="ECO:0000256" key="3">
    <source>
        <dbReference type="ARBA" id="ARBA00022729"/>
    </source>
</evidence>
<dbReference type="SUPFAM" id="SSF53850">
    <property type="entry name" value="Periplasmic binding protein-like II"/>
    <property type="match status" value="1"/>
</dbReference>
<keyword evidence="3 4" id="KW-0732">Signal</keyword>